<dbReference type="Gene3D" id="1.25.40.10">
    <property type="entry name" value="Tetratricopeptide repeat domain"/>
    <property type="match status" value="1"/>
</dbReference>
<feature type="domain" description="NB-ARC" evidence="2">
    <location>
        <begin position="302"/>
        <end position="420"/>
    </location>
</feature>
<dbReference type="PANTHER" id="PTHR10098:SF108">
    <property type="entry name" value="TETRATRICOPEPTIDE REPEAT PROTEIN 28"/>
    <property type="match status" value="1"/>
</dbReference>
<sequence>MAPLATPDPHRSRAVLIGVSEYAASGLHDYPAMAAGARELARLLQSEDVWGLPKEHCRTLIGAEATQANISRELAAASEAAEDALLVYFGGHGELDRHGPRTRLLLAASDDQFPNLLNWRDFDWLRGHLRHGAHPAKHRILFLDTCHSGEAMNQGVLGGDGGETWDEEDRTDLSTLFTACEKFEKAEVPADPGQGRYSKFVAALLDMLGNGIDGLQGTLTPEDLYDGMKSRIGGAQTPRLLCADGAGQSPLFKNRRGSGPAHESAGPSGRSTMPLPQGDMIGRDSEVGNLVRGARQAAGGEDPFIAVVHGRGGSGKSAIVLRAATELRVDFSEWRIYLNLHTWTPGQPKRSPEQLLEDLLVEVGHTRIEPDLAGRVSRWRRWLADHQALIVLDDVADTDQVELALPPAGSRCALLITSRNALGGISADRSVEAVPLNEADGIALLRRGTDEPLDESILVRLGGLVGWSPKAVDGLSRQLAHVRPDLLVQSIERSGSPVLEAVYRDALAQLGSNALHRTAIACGVHPGPDFDAGSIAAITDSDEALIADELHRLIQALPHYRFRLHDEDAALASVLAADSYGDDLRGVRARFFVWMAGRVHAAVREIWGEDATEAFAKETPGLEFTGPGEAVKWLNDASEEMISGTLAAISAAHPVAATLAAESGRCLVLLNRLDDAETVATRLNDLPNARGALTSSLSLGRVAFSREQWTTASKCFQDALRLSRTAGDHIAQADALLRLGDVARMLEQRSDVRRHYNAALDLARATGDRIAQTAALLRLGEIARMREQWGAAEGHYNAALDLARTTGACFAQADALLGLGLAGWANPRRRYEDARMQFLEARDLYRDLGLSRFVEFCQSFIAKC</sequence>
<dbReference type="InterPro" id="IPR019734">
    <property type="entry name" value="TPR_rpt"/>
</dbReference>
<dbReference type="AlphaFoldDB" id="A0A4S8QBN4"/>
<dbReference type="SUPFAM" id="SSF52540">
    <property type="entry name" value="P-loop containing nucleoside triphosphate hydrolases"/>
    <property type="match status" value="1"/>
</dbReference>
<dbReference type="Gene3D" id="3.40.50.300">
    <property type="entry name" value="P-loop containing nucleotide triphosphate hydrolases"/>
    <property type="match status" value="1"/>
</dbReference>
<evidence type="ECO:0000256" key="1">
    <source>
        <dbReference type="SAM" id="MobiDB-lite"/>
    </source>
</evidence>
<dbReference type="OrthoDB" id="3440566at2"/>
<dbReference type="GO" id="GO:0043531">
    <property type="term" value="F:ADP binding"/>
    <property type="evidence" value="ECO:0007669"/>
    <property type="project" value="InterPro"/>
</dbReference>
<keyword evidence="4" id="KW-1185">Reference proteome</keyword>
<dbReference type="Gene3D" id="3.40.50.1460">
    <property type="match status" value="1"/>
</dbReference>
<gene>
    <name evidence="3" type="ORF">FAB82_09375</name>
</gene>
<feature type="region of interest" description="Disordered" evidence="1">
    <location>
        <begin position="251"/>
        <end position="275"/>
    </location>
</feature>
<evidence type="ECO:0000313" key="4">
    <source>
        <dbReference type="Proteomes" id="UP000308760"/>
    </source>
</evidence>
<protein>
    <submittedName>
        <fullName evidence="3">Tetratricopeptide repeat protein</fullName>
    </submittedName>
</protein>
<evidence type="ECO:0000259" key="2">
    <source>
        <dbReference type="Pfam" id="PF00931"/>
    </source>
</evidence>
<dbReference type="Proteomes" id="UP000308760">
    <property type="component" value="Unassembled WGS sequence"/>
</dbReference>
<reference evidence="4" key="1">
    <citation type="submission" date="2019-04" db="EMBL/GenBank/DDBJ databases">
        <title>Nocardioides xinjiangensis sp. nov.</title>
        <authorList>
            <person name="Liu S."/>
        </authorList>
    </citation>
    <scope>NUCLEOTIDE SEQUENCE [LARGE SCALE GENOMIC DNA]</scope>
    <source>
        <strain evidence="4">18</strain>
    </source>
</reference>
<dbReference type="InterPro" id="IPR011990">
    <property type="entry name" value="TPR-like_helical_dom_sf"/>
</dbReference>
<dbReference type="InterPro" id="IPR002182">
    <property type="entry name" value="NB-ARC"/>
</dbReference>
<proteinExistence type="predicted"/>
<dbReference type="InterPro" id="IPR029030">
    <property type="entry name" value="Caspase-like_dom_sf"/>
</dbReference>
<name>A0A4S8QBN4_9ACTN</name>
<organism evidence="3 4">
    <name type="scientific">Glycomyces buryatensis</name>
    <dbReference type="NCBI Taxonomy" id="2570927"/>
    <lineage>
        <taxon>Bacteria</taxon>
        <taxon>Bacillati</taxon>
        <taxon>Actinomycetota</taxon>
        <taxon>Actinomycetes</taxon>
        <taxon>Glycomycetales</taxon>
        <taxon>Glycomycetaceae</taxon>
        <taxon>Glycomyces</taxon>
    </lineage>
</organism>
<dbReference type="SUPFAM" id="SSF52129">
    <property type="entry name" value="Caspase-like"/>
    <property type="match status" value="1"/>
</dbReference>
<dbReference type="SMART" id="SM00028">
    <property type="entry name" value="TPR"/>
    <property type="match status" value="3"/>
</dbReference>
<reference evidence="3 4" key="2">
    <citation type="submission" date="2019-05" db="EMBL/GenBank/DDBJ databases">
        <title>Glycomyces buryatensis sp. nov.</title>
        <authorList>
            <person name="Nikitina E."/>
        </authorList>
    </citation>
    <scope>NUCLEOTIDE SEQUENCE [LARGE SCALE GENOMIC DNA]</scope>
    <source>
        <strain evidence="3 4">18</strain>
    </source>
</reference>
<dbReference type="PANTHER" id="PTHR10098">
    <property type="entry name" value="RAPSYN-RELATED"/>
    <property type="match status" value="1"/>
</dbReference>
<dbReference type="EMBL" id="STGY01000037">
    <property type="protein sequence ID" value="THV41917.1"/>
    <property type="molecule type" value="Genomic_DNA"/>
</dbReference>
<evidence type="ECO:0000313" key="3">
    <source>
        <dbReference type="EMBL" id="THV41917.1"/>
    </source>
</evidence>
<dbReference type="Pfam" id="PF13424">
    <property type="entry name" value="TPR_12"/>
    <property type="match status" value="1"/>
</dbReference>
<dbReference type="Pfam" id="PF00931">
    <property type="entry name" value="NB-ARC"/>
    <property type="match status" value="1"/>
</dbReference>
<dbReference type="SUPFAM" id="SSF48452">
    <property type="entry name" value="TPR-like"/>
    <property type="match status" value="1"/>
</dbReference>
<accession>A0A4S8QBN4</accession>
<dbReference type="InterPro" id="IPR027417">
    <property type="entry name" value="P-loop_NTPase"/>
</dbReference>
<comment type="caution">
    <text evidence="3">The sequence shown here is derived from an EMBL/GenBank/DDBJ whole genome shotgun (WGS) entry which is preliminary data.</text>
</comment>